<gene>
    <name evidence="2" type="ORF">AVDCRST_MAG62-305</name>
</gene>
<reference evidence="2" key="1">
    <citation type="submission" date="2020-02" db="EMBL/GenBank/DDBJ databases">
        <authorList>
            <person name="Meier V. D."/>
        </authorList>
    </citation>
    <scope>NUCLEOTIDE SEQUENCE</scope>
    <source>
        <strain evidence="2">AVDCRST_MAG62</strain>
    </source>
</reference>
<dbReference type="AlphaFoldDB" id="A0A6J4SX20"/>
<accession>A0A6J4SX20</accession>
<feature type="compositionally biased region" description="Basic and acidic residues" evidence="1">
    <location>
        <begin position="38"/>
        <end position="47"/>
    </location>
</feature>
<organism evidence="2">
    <name type="scientific">uncultured Sphingomonas sp</name>
    <dbReference type="NCBI Taxonomy" id="158754"/>
    <lineage>
        <taxon>Bacteria</taxon>
        <taxon>Pseudomonadati</taxon>
        <taxon>Pseudomonadota</taxon>
        <taxon>Alphaproteobacteria</taxon>
        <taxon>Sphingomonadales</taxon>
        <taxon>Sphingomonadaceae</taxon>
        <taxon>Sphingomonas</taxon>
        <taxon>environmental samples</taxon>
    </lineage>
</organism>
<feature type="compositionally biased region" description="Basic residues" evidence="1">
    <location>
        <begin position="48"/>
        <end position="58"/>
    </location>
</feature>
<protein>
    <submittedName>
        <fullName evidence="2">Uncharacterized protein</fullName>
    </submittedName>
</protein>
<feature type="non-terminal residue" evidence="2">
    <location>
        <position position="58"/>
    </location>
</feature>
<feature type="compositionally biased region" description="Basic and acidic residues" evidence="1">
    <location>
        <begin position="1"/>
        <end position="18"/>
    </location>
</feature>
<feature type="non-terminal residue" evidence="2">
    <location>
        <position position="1"/>
    </location>
</feature>
<evidence type="ECO:0000313" key="2">
    <source>
        <dbReference type="EMBL" id="CAA9507270.1"/>
    </source>
</evidence>
<dbReference type="EMBL" id="CADCWB010000040">
    <property type="protein sequence ID" value="CAA9507270.1"/>
    <property type="molecule type" value="Genomic_DNA"/>
</dbReference>
<feature type="region of interest" description="Disordered" evidence="1">
    <location>
        <begin position="1"/>
        <end position="58"/>
    </location>
</feature>
<evidence type="ECO:0000256" key="1">
    <source>
        <dbReference type="SAM" id="MobiDB-lite"/>
    </source>
</evidence>
<sequence length="58" mass="6587">RRVGQVDHCLRRNADRPHAGKLGGAGGCQGWRRHGHSGRRDAVEWGHSRHQRRVSSRL</sequence>
<name>A0A6J4SX20_9SPHN</name>
<proteinExistence type="predicted"/>